<evidence type="ECO:0000256" key="1">
    <source>
        <dbReference type="PROSITE-ProRule" id="PRU00290"/>
    </source>
</evidence>
<dbReference type="CDD" id="cd15843">
    <property type="entry name" value="R-SNARE"/>
    <property type="match status" value="1"/>
</dbReference>
<dbReference type="PANTHER" id="PTHR21136:SF214">
    <property type="entry name" value="VESICLE-ASSOCIATED MEMBRANE PROTEIN 714"/>
    <property type="match status" value="1"/>
</dbReference>
<reference evidence="3 4" key="1">
    <citation type="submission" date="2019-04" db="EMBL/GenBank/DDBJ databases">
        <title>An improved genome assembly and genetic linkage map for asparagus bean, Vigna unguiculata ssp. sesquipedialis.</title>
        <authorList>
            <person name="Xia Q."/>
            <person name="Zhang R."/>
            <person name="Dong Y."/>
        </authorList>
    </citation>
    <scope>NUCLEOTIDE SEQUENCE [LARGE SCALE GENOMIC DNA]</scope>
    <source>
        <tissue evidence="3">Leaf</tissue>
    </source>
</reference>
<dbReference type="EMBL" id="CP039347">
    <property type="protein sequence ID" value="QCD86769.1"/>
    <property type="molecule type" value="Genomic_DNA"/>
</dbReference>
<dbReference type="SUPFAM" id="SSF58038">
    <property type="entry name" value="SNARE fusion complex"/>
    <property type="match status" value="1"/>
</dbReference>
<name>A0A4D6LDT8_VIGUN</name>
<protein>
    <submittedName>
        <fullName evidence="3">Vesicle-associated membrane protein 7</fullName>
    </submittedName>
</protein>
<evidence type="ECO:0000313" key="3">
    <source>
        <dbReference type="EMBL" id="QCD86769.1"/>
    </source>
</evidence>
<dbReference type="GO" id="GO:0005737">
    <property type="term" value="C:cytoplasm"/>
    <property type="evidence" value="ECO:0007669"/>
    <property type="project" value="UniProtKB-ARBA"/>
</dbReference>
<dbReference type="InterPro" id="IPR051097">
    <property type="entry name" value="Synaptobrevin-like_transport"/>
</dbReference>
<sequence length="243" mass="27182">MVDNIEKILERGDRIELLVYKTATMQDSAFHFRKQSKRLRRALWMKNFKLLFSCHRDSAYPHCAILCYLPSPDEPLQNPFALPVTTQPTTATTTNAPCALTHYPKRLLTRLLTPNRTLRFCHVSKVSGNSIKPASGPLAPFNDPDPSKAAITLTPRLCSLQITQQNHCSNNTSSKQRIAAFLPGSAHTPPGETVPDRLAVPANRQAPETSQRHCFTATAWRSTYCRQAPLSTALSHVKPIAWR</sequence>
<dbReference type="Pfam" id="PF00957">
    <property type="entry name" value="Synaptobrevin"/>
    <property type="match status" value="1"/>
</dbReference>
<feature type="domain" description="V-SNARE coiled-coil homology" evidence="2">
    <location>
        <begin position="1"/>
        <end position="46"/>
    </location>
</feature>
<proteinExistence type="predicted"/>
<dbReference type="AlphaFoldDB" id="A0A4D6LDT8"/>
<dbReference type="Proteomes" id="UP000501690">
    <property type="component" value="Linkage Group LG3"/>
</dbReference>
<dbReference type="PANTHER" id="PTHR21136">
    <property type="entry name" value="SNARE PROTEINS"/>
    <property type="match status" value="1"/>
</dbReference>
<accession>A0A4D6LDT8</accession>
<dbReference type="PROSITE" id="PS50892">
    <property type="entry name" value="V_SNARE"/>
    <property type="match status" value="1"/>
</dbReference>
<evidence type="ECO:0000313" key="4">
    <source>
        <dbReference type="Proteomes" id="UP000501690"/>
    </source>
</evidence>
<evidence type="ECO:0000259" key="2">
    <source>
        <dbReference type="PROSITE" id="PS50892"/>
    </source>
</evidence>
<organism evidence="3 4">
    <name type="scientific">Vigna unguiculata</name>
    <name type="common">Cowpea</name>
    <dbReference type="NCBI Taxonomy" id="3917"/>
    <lineage>
        <taxon>Eukaryota</taxon>
        <taxon>Viridiplantae</taxon>
        <taxon>Streptophyta</taxon>
        <taxon>Embryophyta</taxon>
        <taxon>Tracheophyta</taxon>
        <taxon>Spermatophyta</taxon>
        <taxon>Magnoliopsida</taxon>
        <taxon>eudicotyledons</taxon>
        <taxon>Gunneridae</taxon>
        <taxon>Pentapetalae</taxon>
        <taxon>rosids</taxon>
        <taxon>fabids</taxon>
        <taxon>Fabales</taxon>
        <taxon>Fabaceae</taxon>
        <taxon>Papilionoideae</taxon>
        <taxon>50 kb inversion clade</taxon>
        <taxon>NPAAA clade</taxon>
        <taxon>indigoferoid/millettioid clade</taxon>
        <taxon>Phaseoleae</taxon>
        <taxon>Vigna</taxon>
    </lineage>
</organism>
<gene>
    <name evidence="3" type="ORF">DEO72_LG3g1295</name>
</gene>
<keyword evidence="1" id="KW-0175">Coiled coil</keyword>
<dbReference type="InterPro" id="IPR042855">
    <property type="entry name" value="V_SNARE_CC"/>
</dbReference>
<dbReference type="Gene3D" id="1.20.5.110">
    <property type="match status" value="1"/>
</dbReference>
<keyword evidence="4" id="KW-1185">Reference proteome</keyword>